<dbReference type="InterPro" id="IPR001611">
    <property type="entry name" value="Leu-rich_rpt"/>
</dbReference>
<dbReference type="InterPro" id="IPR036093">
    <property type="entry name" value="NAC_dom_sf"/>
</dbReference>
<keyword evidence="16" id="KW-1185">Reference proteome</keyword>
<dbReference type="EMBL" id="AWUE01019100">
    <property type="protein sequence ID" value="OMO76259.1"/>
    <property type="molecule type" value="Genomic_DNA"/>
</dbReference>
<evidence type="ECO:0000256" key="8">
    <source>
        <dbReference type="ARBA" id="ARBA00023015"/>
    </source>
</evidence>
<evidence type="ECO:0000256" key="4">
    <source>
        <dbReference type="ARBA" id="ARBA00022692"/>
    </source>
</evidence>
<keyword evidence="8" id="KW-0805">Transcription regulation</keyword>
<dbReference type="PROSITE" id="PS51005">
    <property type="entry name" value="NAC"/>
    <property type="match status" value="1"/>
</dbReference>
<evidence type="ECO:0000256" key="7">
    <source>
        <dbReference type="ARBA" id="ARBA00022989"/>
    </source>
</evidence>
<comment type="caution">
    <text evidence="15">The sequence shown here is derived from an EMBL/GenBank/DDBJ whole genome shotgun (WGS) entry which is preliminary data.</text>
</comment>
<evidence type="ECO:0000256" key="9">
    <source>
        <dbReference type="ARBA" id="ARBA00023125"/>
    </source>
</evidence>
<keyword evidence="3" id="KW-0433">Leucine-rich repeat</keyword>
<dbReference type="OrthoDB" id="10468239at2759"/>
<keyword evidence="5" id="KW-0732">Signal</keyword>
<evidence type="ECO:0000256" key="12">
    <source>
        <dbReference type="ARBA" id="ARBA00023180"/>
    </source>
</evidence>
<dbReference type="GO" id="GO:0016020">
    <property type="term" value="C:membrane"/>
    <property type="evidence" value="ECO:0007669"/>
    <property type="project" value="UniProtKB-SubCell"/>
</dbReference>
<dbReference type="Pfam" id="PF00560">
    <property type="entry name" value="LRR_1"/>
    <property type="match status" value="2"/>
</dbReference>
<dbReference type="Proteomes" id="UP000187203">
    <property type="component" value="Unassembled WGS sequence"/>
</dbReference>
<evidence type="ECO:0000256" key="2">
    <source>
        <dbReference type="ARBA" id="ARBA00009592"/>
    </source>
</evidence>
<keyword evidence="6" id="KW-0677">Repeat</keyword>
<keyword evidence="12" id="KW-0325">Glycoprotein</keyword>
<dbReference type="GO" id="GO:0006355">
    <property type="term" value="P:regulation of DNA-templated transcription"/>
    <property type="evidence" value="ECO:0007669"/>
    <property type="project" value="InterPro"/>
</dbReference>
<evidence type="ECO:0000256" key="10">
    <source>
        <dbReference type="ARBA" id="ARBA00023136"/>
    </source>
</evidence>
<proteinExistence type="inferred from homology"/>
<organism evidence="15 16">
    <name type="scientific">Corchorus olitorius</name>
    <dbReference type="NCBI Taxonomy" id="93759"/>
    <lineage>
        <taxon>Eukaryota</taxon>
        <taxon>Viridiplantae</taxon>
        <taxon>Streptophyta</taxon>
        <taxon>Embryophyta</taxon>
        <taxon>Tracheophyta</taxon>
        <taxon>Spermatophyta</taxon>
        <taxon>Magnoliopsida</taxon>
        <taxon>eudicotyledons</taxon>
        <taxon>Gunneridae</taxon>
        <taxon>Pentapetalae</taxon>
        <taxon>rosids</taxon>
        <taxon>malvids</taxon>
        <taxon>Malvales</taxon>
        <taxon>Malvaceae</taxon>
        <taxon>Grewioideae</taxon>
        <taxon>Apeibeae</taxon>
        <taxon>Corchorus</taxon>
    </lineage>
</organism>
<dbReference type="GO" id="GO:0003677">
    <property type="term" value="F:DNA binding"/>
    <property type="evidence" value="ECO:0007669"/>
    <property type="project" value="UniProtKB-KW"/>
</dbReference>
<evidence type="ECO:0000256" key="3">
    <source>
        <dbReference type="ARBA" id="ARBA00022614"/>
    </source>
</evidence>
<dbReference type="FunFam" id="3.80.10.10:FF:000041">
    <property type="entry name" value="LRR receptor-like serine/threonine-protein kinase ERECTA"/>
    <property type="match status" value="1"/>
</dbReference>
<evidence type="ECO:0000256" key="13">
    <source>
        <dbReference type="ARBA" id="ARBA00023242"/>
    </source>
</evidence>
<keyword evidence="7" id="KW-1133">Transmembrane helix</keyword>
<dbReference type="STRING" id="93759.A0A1R3I139"/>
<keyword evidence="13" id="KW-0539">Nucleus</keyword>
<dbReference type="InterPro" id="IPR003441">
    <property type="entry name" value="NAC-dom"/>
</dbReference>
<dbReference type="PANTHER" id="PTHR31719:SF43">
    <property type="entry name" value="NAC TRANSCRIPTION FACTOR 56"/>
    <property type="match status" value="1"/>
</dbReference>
<name>A0A1R3I139_9ROSI</name>
<evidence type="ECO:0000313" key="15">
    <source>
        <dbReference type="EMBL" id="OMO76259.1"/>
    </source>
</evidence>
<evidence type="ECO:0000313" key="16">
    <source>
        <dbReference type="Proteomes" id="UP000187203"/>
    </source>
</evidence>
<accession>A0A1R3I139</accession>
<evidence type="ECO:0000256" key="5">
    <source>
        <dbReference type="ARBA" id="ARBA00022729"/>
    </source>
</evidence>
<dbReference type="SUPFAM" id="SSF52058">
    <property type="entry name" value="L domain-like"/>
    <property type="match status" value="1"/>
</dbReference>
<evidence type="ECO:0000256" key="6">
    <source>
        <dbReference type="ARBA" id="ARBA00022737"/>
    </source>
</evidence>
<keyword evidence="9" id="KW-0238">DNA-binding</keyword>
<keyword evidence="4" id="KW-0812">Transmembrane</keyword>
<protein>
    <recommendedName>
        <fullName evidence="14">NAC domain-containing protein</fullName>
    </recommendedName>
</protein>
<comment type="subcellular location">
    <subcellularLocation>
        <location evidence="1">Membrane</location>
        <topology evidence="1">Single-pass type I membrane protein</topology>
    </subcellularLocation>
</comment>
<comment type="similarity">
    <text evidence="2">Belongs to the RLP family.</text>
</comment>
<keyword evidence="11" id="KW-0804">Transcription</keyword>
<reference evidence="16" key="1">
    <citation type="submission" date="2013-09" db="EMBL/GenBank/DDBJ databases">
        <title>Corchorus olitorius genome sequencing.</title>
        <authorList>
            <person name="Alam M."/>
            <person name="Haque M.S."/>
            <person name="Islam M.S."/>
            <person name="Emdad E.M."/>
            <person name="Islam M.M."/>
            <person name="Ahmed B."/>
            <person name="Halim A."/>
            <person name="Hossen Q.M.M."/>
            <person name="Hossain M.Z."/>
            <person name="Ahmed R."/>
            <person name="Khan M.M."/>
            <person name="Islam R."/>
            <person name="Rashid M.M."/>
            <person name="Khan S.A."/>
            <person name="Rahman M.S."/>
            <person name="Alam M."/>
            <person name="Yahiya A.S."/>
            <person name="Khan M.S."/>
            <person name="Azam M.S."/>
            <person name="Haque T."/>
            <person name="Lashkar M.Z.H."/>
            <person name="Akhand A.I."/>
            <person name="Morshed G."/>
            <person name="Roy S."/>
            <person name="Uddin K.S."/>
            <person name="Rabeya T."/>
            <person name="Hossain A.S."/>
            <person name="Chowdhury A."/>
            <person name="Snigdha A.R."/>
            <person name="Mortoza M.S."/>
            <person name="Matin S.A."/>
            <person name="Hoque S.M.E."/>
            <person name="Islam M.K."/>
            <person name="Roy D.K."/>
            <person name="Haider R."/>
            <person name="Moosa M.M."/>
            <person name="Elias S.M."/>
            <person name="Hasan A.M."/>
            <person name="Jahan S."/>
            <person name="Shafiuddin M."/>
            <person name="Mahmood N."/>
            <person name="Shommy N.S."/>
        </authorList>
    </citation>
    <scope>NUCLEOTIDE SEQUENCE [LARGE SCALE GENOMIC DNA]</scope>
    <source>
        <strain evidence="16">cv. O-4</strain>
    </source>
</reference>
<sequence>MNGNRLSGNIPPSIGNMTELFELRLDGNSLEGSIPSILGNCSHLQVLNLSQNNFTGTIPKEVIVDAEDPNGDRKGETEWFFFTPRNRKYRNGSRPDRGAGDGYWKATGADKKVRHQGKIEGLKKTLVYHRESPKPPGGKKTNWIMHEYVLKDPPPRQRAGIEDMKLDNWVLSLPQIAVNQNQQHQNGGSKIMNQLQIAVDQKRNHENGGSNIMNPSQLIHQGYNNMMLPQATYPPMLPYYNNGYNAAASTSGFSYFPEYLGLGQDLPCYGNFVPTAAPILPPQFPSLPEIYGFTDDERNFWESQDFNFEQNEDKNETKTRKRL</sequence>
<gene>
    <name evidence="15" type="ORF">COLO4_25618</name>
</gene>
<dbReference type="PANTHER" id="PTHR31719">
    <property type="entry name" value="NAC TRANSCRIPTION FACTOR 56"/>
    <property type="match status" value="1"/>
</dbReference>
<keyword evidence="10" id="KW-0472">Membrane</keyword>
<feature type="domain" description="NAC" evidence="14">
    <location>
        <begin position="24"/>
        <end position="177"/>
    </location>
</feature>
<dbReference type="Gene3D" id="2.170.150.80">
    <property type="entry name" value="NAC domain"/>
    <property type="match status" value="1"/>
</dbReference>
<evidence type="ECO:0000256" key="11">
    <source>
        <dbReference type="ARBA" id="ARBA00023163"/>
    </source>
</evidence>
<evidence type="ECO:0000259" key="14">
    <source>
        <dbReference type="PROSITE" id="PS51005"/>
    </source>
</evidence>
<evidence type="ECO:0000256" key="1">
    <source>
        <dbReference type="ARBA" id="ARBA00004479"/>
    </source>
</evidence>
<dbReference type="SUPFAM" id="SSF101941">
    <property type="entry name" value="NAC domain"/>
    <property type="match status" value="1"/>
</dbReference>
<dbReference type="Pfam" id="PF02365">
    <property type="entry name" value="NAM"/>
    <property type="match status" value="1"/>
</dbReference>
<dbReference type="AlphaFoldDB" id="A0A1R3I139"/>